<accession>A0AA37XCE5</accession>
<evidence type="ECO:0000259" key="2">
    <source>
        <dbReference type="SMART" id="SM00479"/>
    </source>
</evidence>
<evidence type="ECO:0000256" key="1">
    <source>
        <dbReference type="ARBA" id="ARBA00022839"/>
    </source>
</evidence>
<dbReference type="EMBL" id="BSUL01000001">
    <property type="protein sequence ID" value="GMA29728.1"/>
    <property type="molecule type" value="Genomic_DNA"/>
</dbReference>
<keyword evidence="1" id="KW-0378">Hydrolase</keyword>
<dbReference type="Gene3D" id="3.30.420.10">
    <property type="entry name" value="Ribonuclease H-like superfamily/Ribonuclease H"/>
    <property type="match status" value="1"/>
</dbReference>
<dbReference type="Pfam" id="PF00929">
    <property type="entry name" value="RNase_T"/>
    <property type="match status" value="1"/>
</dbReference>
<proteinExistence type="predicted"/>
<organism evidence="3 4">
    <name type="scientific">Arenivirga flava</name>
    <dbReference type="NCBI Taxonomy" id="1930060"/>
    <lineage>
        <taxon>Bacteria</taxon>
        <taxon>Bacillati</taxon>
        <taxon>Actinomycetota</taxon>
        <taxon>Actinomycetes</taxon>
        <taxon>Micrococcales</taxon>
        <taxon>Microbacteriaceae</taxon>
        <taxon>Arenivirga</taxon>
    </lineage>
</organism>
<dbReference type="GO" id="GO:0008408">
    <property type="term" value="F:3'-5' exonuclease activity"/>
    <property type="evidence" value="ECO:0007669"/>
    <property type="project" value="TreeGrafter"/>
</dbReference>
<evidence type="ECO:0000313" key="3">
    <source>
        <dbReference type="EMBL" id="GMA29728.1"/>
    </source>
</evidence>
<keyword evidence="4" id="KW-1185">Reference proteome</keyword>
<keyword evidence="1" id="KW-0269">Exonuclease</keyword>
<gene>
    <name evidence="3" type="ORF">GCM10025874_29810</name>
</gene>
<keyword evidence="1" id="KW-0540">Nuclease</keyword>
<name>A0AA37XCE5_9MICO</name>
<comment type="caution">
    <text evidence="3">The sequence shown here is derived from an EMBL/GenBank/DDBJ whole genome shotgun (WGS) entry which is preliminary data.</text>
</comment>
<dbReference type="Proteomes" id="UP001157160">
    <property type="component" value="Unassembled WGS sequence"/>
</dbReference>
<dbReference type="FunFam" id="3.30.420.10:FF:000045">
    <property type="entry name" value="3'-5' exonuclease DinG"/>
    <property type="match status" value="1"/>
</dbReference>
<dbReference type="GO" id="GO:0005829">
    <property type="term" value="C:cytosol"/>
    <property type="evidence" value="ECO:0007669"/>
    <property type="project" value="TreeGrafter"/>
</dbReference>
<sequence length="204" mass="21788">MPIDFTAIDFETANASAASACSVGMVKVRDGRVVDRAGWLIRPPFGHDGFNPWNTRIHGIRAEDVVDALLWRDQLADLVAFAGDDVLVAHNAGFDMGVITAACMASEIETPSYDYLCSLQLARKTYHLDSYKLPVAAMAAGFEDFTHHDALEDAAACAAIVSHAAKRHEAESVRHLAQIASLRIRSIGAAAEAAAAVARPMALG</sequence>
<protein>
    <recommendedName>
        <fullName evidence="2">Exonuclease domain-containing protein</fullName>
    </recommendedName>
</protein>
<dbReference type="PANTHER" id="PTHR30231:SF42">
    <property type="entry name" value="EXONUCLEASE"/>
    <property type="match status" value="1"/>
</dbReference>
<dbReference type="RefSeq" id="WP_284234080.1">
    <property type="nucleotide sequence ID" value="NZ_BSUL01000001.1"/>
</dbReference>
<dbReference type="PANTHER" id="PTHR30231">
    <property type="entry name" value="DNA POLYMERASE III SUBUNIT EPSILON"/>
    <property type="match status" value="1"/>
</dbReference>
<reference evidence="3 4" key="1">
    <citation type="journal article" date="2014" name="Int. J. Syst. Evol. Microbiol.">
        <title>Complete genome sequence of Corynebacterium casei LMG S-19264T (=DSM 44701T), isolated from a smear-ripened cheese.</title>
        <authorList>
            <consortium name="US DOE Joint Genome Institute (JGI-PGF)"/>
            <person name="Walter F."/>
            <person name="Albersmeier A."/>
            <person name="Kalinowski J."/>
            <person name="Ruckert C."/>
        </authorList>
    </citation>
    <scope>NUCLEOTIDE SEQUENCE [LARGE SCALE GENOMIC DNA]</scope>
    <source>
        <strain evidence="3 4">NBRC 112289</strain>
    </source>
</reference>
<evidence type="ECO:0000313" key="4">
    <source>
        <dbReference type="Proteomes" id="UP001157160"/>
    </source>
</evidence>
<dbReference type="InterPro" id="IPR012337">
    <property type="entry name" value="RNaseH-like_sf"/>
</dbReference>
<dbReference type="InterPro" id="IPR013520">
    <property type="entry name" value="Ribonucl_H"/>
</dbReference>
<dbReference type="AlphaFoldDB" id="A0AA37XCE5"/>
<dbReference type="SMART" id="SM00479">
    <property type="entry name" value="EXOIII"/>
    <property type="match status" value="1"/>
</dbReference>
<feature type="domain" description="Exonuclease" evidence="2">
    <location>
        <begin position="4"/>
        <end position="170"/>
    </location>
</feature>
<dbReference type="GO" id="GO:0003676">
    <property type="term" value="F:nucleic acid binding"/>
    <property type="evidence" value="ECO:0007669"/>
    <property type="project" value="InterPro"/>
</dbReference>
<dbReference type="InterPro" id="IPR036397">
    <property type="entry name" value="RNaseH_sf"/>
</dbReference>
<dbReference type="SUPFAM" id="SSF53098">
    <property type="entry name" value="Ribonuclease H-like"/>
    <property type="match status" value="1"/>
</dbReference>